<evidence type="ECO:0000259" key="1">
    <source>
        <dbReference type="Pfam" id="PF14397"/>
    </source>
</evidence>
<evidence type="ECO:0000313" key="3">
    <source>
        <dbReference type="Proteomes" id="UP000255421"/>
    </source>
</evidence>
<dbReference type="SUPFAM" id="SSF56059">
    <property type="entry name" value="Glutathione synthetase ATP-binding domain-like"/>
    <property type="match status" value="1"/>
</dbReference>
<comment type="caution">
    <text evidence="2">The sequence shown here is derived from an EMBL/GenBank/DDBJ whole genome shotgun (WGS) entry which is preliminary data.</text>
</comment>
<reference evidence="2 3" key="1">
    <citation type="submission" date="2018-07" db="EMBL/GenBank/DDBJ databases">
        <title>Genome sequence of extremly halophilic archaeon Halopelagius longus strain BC12-B1.</title>
        <authorList>
            <person name="Zhang X."/>
        </authorList>
    </citation>
    <scope>NUCLEOTIDE SEQUENCE [LARGE SCALE GENOMIC DNA]</scope>
    <source>
        <strain evidence="2 3">BC12-B1</strain>
    </source>
</reference>
<gene>
    <name evidence="2" type="ORF">DWB78_11555</name>
</gene>
<protein>
    <recommendedName>
        <fullName evidence="1">Alpha-L-glutamate ligase-related protein ATP-grasp domain-containing protein</fullName>
    </recommendedName>
</protein>
<proteinExistence type="predicted"/>
<name>A0A370INK7_9EURY</name>
<sequence length="392" mass="43792">MCGLSVDGGMLERIRRARDRVRREGVGSFAYEAVRSSLPFRDRFRLDLLVFEWTKGRKVPLEPRSRLRMLRHGFLSSSYYLYGFDERRNYDDYVSEYEKMAYTAHINGRTRTYLDDKFQFYSAMRSRGFGDRLPELFGAIDGGRADVEDVGADRVLELLDGGERLVLKSATGAGGSGVYICRAADDGEGYVVNGDAASASEVRSVVSSVERYLVTEYNEQADYAAAVYPDSPNTVRVMTMHPGDDDAFVAAVVHRFGTAASGGVDNWSRGGIACEVDEATGELRRATRYPFDGELRWFEAHPDTDATIEGRSVPGWERVREGVLELAEAFPDMPYVGWDLLVTEPGEFVVLEGNNQSDVDLVQANRPLLTDDRVCDFYEEFVAADEWPPGGS</sequence>
<feature type="domain" description="Alpha-L-glutamate ligase-related protein ATP-grasp" evidence="1">
    <location>
        <begin position="101"/>
        <end position="365"/>
    </location>
</feature>
<accession>A0A370INK7</accession>
<dbReference type="Proteomes" id="UP000255421">
    <property type="component" value="Unassembled WGS sequence"/>
</dbReference>
<keyword evidence="3" id="KW-1185">Reference proteome</keyword>
<dbReference type="AlphaFoldDB" id="A0A370INK7"/>
<dbReference type="InterPro" id="IPR039523">
    <property type="entry name" value="RimK-rel_E_lig_ATP-grasp"/>
</dbReference>
<dbReference type="Pfam" id="PF14397">
    <property type="entry name" value="ATPgrasp_ST"/>
    <property type="match status" value="1"/>
</dbReference>
<evidence type="ECO:0000313" key="2">
    <source>
        <dbReference type="EMBL" id="RDI72295.1"/>
    </source>
</evidence>
<dbReference type="EMBL" id="QQST01000001">
    <property type="protein sequence ID" value="RDI72295.1"/>
    <property type="molecule type" value="Genomic_DNA"/>
</dbReference>
<organism evidence="2 3">
    <name type="scientific">Halopelagius longus</name>
    <dbReference type="NCBI Taxonomy" id="1236180"/>
    <lineage>
        <taxon>Archaea</taxon>
        <taxon>Methanobacteriati</taxon>
        <taxon>Methanobacteriota</taxon>
        <taxon>Stenosarchaea group</taxon>
        <taxon>Halobacteria</taxon>
        <taxon>Halobacteriales</taxon>
        <taxon>Haloferacaceae</taxon>
    </lineage>
</organism>